<name>A0A7W5ZST3_9SPHN</name>
<dbReference type="InterPro" id="IPR050563">
    <property type="entry name" value="4-hydroxybenzoyl-CoA_TE"/>
</dbReference>
<dbReference type="GO" id="GO:0047617">
    <property type="term" value="F:fatty acyl-CoA hydrolase activity"/>
    <property type="evidence" value="ECO:0007669"/>
    <property type="project" value="TreeGrafter"/>
</dbReference>
<dbReference type="Gene3D" id="3.10.129.10">
    <property type="entry name" value="Hotdog Thioesterase"/>
    <property type="match status" value="1"/>
</dbReference>
<dbReference type="SUPFAM" id="SSF54637">
    <property type="entry name" value="Thioesterase/thiol ester dehydrase-isomerase"/>
    <property type="match status" value="1"/>
</dbReference>
<gene>
    <name evidence="1" type="ORF">GGQ88_000585</name>
</gene>
<reference evidence="1 2" key="1">
    <citation type="submission" date="2020-08" db="EMBL/GenBank/DDBJ databases">
        <title>Genomic Encyclopedia of Type Strains, Phase IV (KMG-IV): sequencing the most valuable type-strain genomes for metagenomic binning, comparative biology and taxonomic classification.</title>
        <authorList>
            <person name="Goeker M."/>
        </authorList>
    </citation>
    <scope>NUCLEOTIDE SEQUENCE [LARGE SCALE GENOMIC DNA]</scope>
    <source>
        <strain evidence="1 2">DSM 14552</strain>
    </source>
</reference>
<comment type="caution">
    <text evidence="1">The sequence shown here is derived from an EMBL/GenBank/DDBJ whole genome shotgun (WGS) entry which is preliminary data.</text>
</comment>
<dbReference type="PANTHER" id="PTHR31793:SF24">
    <property type="entry name" value="LONG-CHAIN ACYL-COA THIOESTERASE FADM"/>
    <property type="match status" value="1"/>
</dbReference>
<dbReference type="AlphaFoldDB" id="A0A7W5ZST3"/>
<dbReference type="CDD" id="cd00586">
    <property type="entry name" value="4HBT"/>
    <property type="match status" value="1"/>
</dbReference>
<accession>A0A7W5ZST3</accession>
<proteinExistence type="predicted"/>
<sequence length="140" mass="15582">MSIAFETSAQVRFAHIDAAGIVFYPRYLEMLNGAVEDWCERALGVSFREMHHDRKIGVPTVKLQVDFTAPSHLGDHLSIALTPKKLGRSSCNLDICFACEGEVRLKAEVVLVCMDLESQRSTAWPDDMRLRISEASTLAA</sequence>
<dbReference type="InterPro" id="IPR029069">
    <property type="entry name" value="HotDog_dom_sf"/>
</dbReference>
<evidence type="ECO:0000313" key="2">
    <source>
        <dbReference type="Proteomes" id="UP000562395"/>
    </source>
</evidence>
<dbReference type="Pfam" id="PF13279">
    <property type="entry name" value="4HBT_2"/>
    <property type="match status" value="1"/>
</dbReference>
<dbReference type="GO" id="GO:0018739">
    <property type="term" value="F:4-hydroxybenzoyl-CoA thioesterase activity"/>
    <property type="evidence" value="ECO:0007669"/>
    <property type="project" value="UniProtKB-EC"/>
</dbReference>
<organism evidence="1 2">
    <name type="scientific">Novosphingobium hassiacum</name>
    <dbReference type="NCBI Taxonomy" id="173676"/>
    <lineage>
        <taxon>Bacteria</taxon>
        <taxon>Pseudomonadati</taxon>
        <taxon>Pseudomonadota</taxon>
        <taxon>Alphaproteobacteria</taxon>
        <taxon>Sphingomonadales</taxon>
        <taxon>Sphingomonadaceae</taxon>
        <taxon>Novosphingobium</taxon>
    </lineage>
</organism>
<evidence type="ECO:0000313" key="1">
    <source>
        <dbReference type="EMBL" id="MBB3859345.1"/>
    </source>
</evidence>
<dbReference type="EC" id="3.1.2.23" evidence="1"/>
<keyword evidence="2" id="KW-1185">Reference proteome</keyword>
<dbReference type="Proteomes" id="UP000562395">
    <property type="component" value="Unassembled WGS sequence"/>
</dbReference>
<keyword evidence="1" id="KW-0378">Hydrolase</keyword>
<dbReference type="RefSeq" id="WP_221214463.1">
    <property type="nucleotide sequence ID" value="NZ_JACICY010000001.1"/>
</dbReference>
<dbReference type="EMBL" id="JACICY010000001">
    <property type="protein sequence ID" value="MBB3859345.1"/>
    <property type="molecule type" value="Genomic_DNA"/>
</dbReference>
<dbReference type="PANTHER" id="PTHR31793">
    <property type="entry name" value="4-HYDROXYBENZOYL-COA THIOESTERASE FAMILY MEMBER"/>
    <property type="match status" value="1"/>
</dbReference>
<protein>
    <submittedName>
        <fullName evidence="1">4-hydroxybenzoyl-CoA thioesterase</fullName>
        <ecNumber evidence="1">3.1.2.23</ecNumber>
    </submittedName>
</protein>